<sequence>MDRMRLRDLGITIGRFKTGKYNSITDIQGVKVGHVTLSHETDDGRKVQTGVTAILPHSDNIFQEKVVGNSYIINGFGKTVGTIQLQELGVIESPILLTNTFSVPAVWEGTIRYLLDQNPQIGTTTGTANVIVGECNDGYLNDIRGLHVKPEHAHQAIVSAASGIVEEGCVGAGTGMSCLGYKGGIGTSSRMADFGERQYTVGAFVLSNFGERKDLRIPGGGLLETEDREKMPDGSIMMILATDAPLNDRQLKRLAKRASFGLSRTGSYAAHGSGDIVIAFSTAHRIPHEWPSNQGTLSFNFLREDGRFISQLFEMSVDAVEEAIWNSICKATTTEGNHGRIREEIPYQIFAGPSS</sequence>
<evidence type="ECO:0000313" key="2">
    <source>
        <dbReference type="EMBL" id="EKN71652.1"/>
    </source>
</evidence>
<dbReference type="RefSeq" id="WP_007083156.1">
    <property type="nucleotide sequence ID" value="NZ_AJLS01000003.1"/>
</dbReference>
<reference evidence="2 3" key="1">
    <citation type="journal article" date="2012" name="Front. Microbiol.">
        <title>Redundancy and modularity in membrane-associated dissimilatory nitrate reduction in Bacillus.</title>
        <authorList>
            <person name="Heylen K."/>
            <person name="Keltjens J."/>
        </authorList>
    </citation>
    <scope>NUCLEOTIDE SEQUENCE [LARGE SCALE GENOMIC DNA]</scope>
    <source>
        <strain evidence="3">LMG 21833T</strain>
    </source>
</reference>
<dbReference type="AlphaFoldDB" id="K6DGF7"/>
<comment type="similarity">
    <text evidence="1">Belongs to the peptidase S58 family.</text>
</comment>
<dbReference type="Proteomes" id="UP000006316">
    <property type="component" value="Unassembled WGS sequence"/>
</dbReference>
<dbReference type="InterPro" id="IPR016117">
    <property type="entry name" value="ArgJ-like_dom_sf"/>
</dbReference>
<dbReference type="PANTHER" id="PTHR36512:SF3">
    <property type="entry name" value="BLR5678 PROTEIN"/>
    <property type="match status" value="1"/>
</dbReference>
<dbReference type="GO" id="GO:0004177">
    <property type="term" value="F:aminopeptidase activity"/>
    <property type="evidence" value="ECO:0007669"/>
    <property type="project" value="TreeGrafter"/>
</dbReference>
<accession>K6DGF7</accession>
<protein>
    <submittedName>
        <fullName evidence="2">Peptidase S58 DmpA</fullName>
    </submittedName>
</protein>
<evidence type="ECO:0000313" key="3">
    <source>
        <dbReference type="Proteomes" id="UP000006316"/>
    </source>
</evidence>
<dbReference type="PATRIC" id="fig|1117379.3.peg.119"/>
<dbReference type="SUPFAM" id="SSF56266">
    <property type="entry name" value="DmpA/ArgJ-like"/>
    <property type="match status" value="1"/>
</dbReference>
<gene>
    <name evidence="2" type="ORF">BABA_00565</name>
</gene>
<comment type="caution">
    <text evidence="2">The sequence shown here is derived from an EMBL/GenBank/DDBJ whole genome shotgun (WGS) entry which is preliminary data.</text>
</comment>
<dbReference type="STRING" id="1117379.BABA_00565"/>
<name>K6DGF7_9BACI</name>
<organism evidence="2 3">
    <name type="scientific">Neobacillus bataviensis LMG 21833</name>
    <dbReference type="NCBI Taxonomy" id="1117379"/>
    <lineage>
        <taxon>Bacteria</taxon>
        <taxon>Bacillati</taxon>
        <taxon>Bacillota</taxon>
        <taxon>Bacilli</taxon>
        <taxon>Bacillales</taxon>
        <taxon>Bacillaceae</taxon>
        <taxon>Neobacillus</taxon>
    </lineage>
</organism>
<dbReference type="EMBL" id="AJLS01000003">
    <property type="protein sequence ID" value="EKN71652.1"/>
    <property type="molecule type" value="Genomic_DNA"/>
</dbReference>
<keyword evidence="3" id="KW-1185">Reference proteome</keyword>
<dbReference type="PANTHER" id="PTHR36512">
    <property type="entry name" value="D-AMINOPEPTIDASE"/>
    <property type="match status" value="1"/>
</dbReference>
<dbReference type="eggNOG" id="COG3191">
    <property type="taxonomic scope" value="Bacteria"/>
</dbReference>
<proteinExistence type="inferred from homology"/>
<dbReference type="Pfam" id="PF03576">
    <property type="entry name" value="Peptidase_S58"/>
    <property type="match status" value="1"/>
</dbReference>
<dbReference type="InterPro" id="IPR005321">
    <property type="entry name" value="Peptidase_S58_DmpA"/>
</dbReference>
<dbReference type="OrthoDB" id="9770388at2"/>
<dbReference type="Gene3D" id="3.60.70.12">
    <property type="entry name" value="L-amino peptidase D-ALA esterase/amidase"/>
    <property type="match status" value="1"/>
</dbReference>
<evidence type="ECO:0000256" key="1">
    <source>
        <dbReference type="ARBA" id="ARBA00007068"/>
    </source>
</evidence>
<dbReference type="CDD" id="cd02253">
    <property type="entry name" value="DmpA"/>
    <property type="match status" value="1"/>
</dbReference>